<dbReference type="SMART" id="SM00933">
    <property type="entry name" value="NurA"/>
    <property type="match status" value="1"/>
</dbReference>
<dbReference type="OrthoDB" id="26733at2157"/>
<organism evidence="2 3">
    <name type="scientific">Thermocladium modestius</name>
    <dbReference type="NCBI Taxonomy" id="62609"/>
    <lineage>
        <taxon>Archaea</taxon>
        <taxon>Thermoproteota</taxon>
        <taxon>Thermoprotei</taxon>
        <taxon>Thermoproteales</taxon>
        <taxon>Thermoproteaceae</taxon>
        <taxon>Thermocladium</taxon>
    </lineage>
</organism>
<dbReference type="Pfam" id="PF09376">
    <property type="entry name" value="NurA"/>
    <property type="match status" value="1"/>
</dbReference>
<dbReference type="InterPro" id="IPR018977">
    <property type="entry name" value="NurA_domain"/>
</dbReference>
<dbReference type="EMBL" id="BMNL01000001">
    <property type="protein sequence ID" value="GGP19109.1"/>
    <property type="molecule type" value="Genomic_DNA"/>
</dbReference>
<dbReference type="RefSeq" id="WP_188595561.1">
    <property type="nucleotide sequence ID" value="NZ_BMNL01000001.1"/>
</dbReference>
<dbReference type="AlphaFoldDB" id="A0A830GSE8"/>
<reference evidence="2" key="1">
    <citation type="journal article" date="2014" name="Int. J. Syst. Evol. Microbiol.">
        <title>Complete genome sequence of Corynebacterium casei LMG S-19264T (=DSM 44701T), isolated from a smear-ripened cheese.</title>
        <authorList>
            <consortium name="US DOE Joint Genome Institute (JGI-PGF)"/>
            <person name="Walter F."/>
            <person name="Albersmeier A."/>
            <person name="Kalinowski J."/>
            <person name="Ruckert C."/>
        </authorList>
    </citation>
    <scope>NUCLEOTIDE SEQUENCE</scope>
    <source>
        <strain evidence="2">JCM 10088</strain>
    </source>
</reference>
<feature type="domain" description="NurA" evidence="1">
    <location>
        <begin position="48"/>
        <end position="398"/>
    </location>
</feature>
<keyword evidence="3" id="KW-1185">Reference proteome</keyword>
<reference evidence="2" key="2">
    <citation type="submission" date="2020-09" db="EMBL/GenBank/DDBJ databases">
        <authorList>
            <person name="Sun Q."/>
            <person name="Ohkuma M."/>
        </authorList>
    </citation>
    <scope>NUCLEOTIDE SEQUENCE</scope>
    <source>
        <strain evidence="2">JCM 10088</strain>
    </source>
</reference>
<evidence type="ECO:0000259" key="1">
    <source>
        <dbReference type="SMART" id="SM00933"/>
    </source>
</evidence>
<evidence type="ECO:0000313" key="3">
    <source>
        <dbReference type="Proteomes" id="UP000610960"/>
    </source>
</evidence>
<sequence length="431" mass="47535">MPDLFFDLFARRLREKSGVFAPILADPLAEIIGERVWSAVDRVAPPNASAVAVDGGVQAAGLSDGRQLVVARAIAISSAGSAPVRDVDLDVVPQGGGVGVSMMTRLEMSVAAKAVREGDVDYALMDGSLYVKMMTLIHVIALDKVAPGPEVREAVRTLESIKDFLDACKDAGARPLFVSKDSHLKIIKDYLIFTALQRLLAGHVDGEDLELLSRGAQLYSLSWLRSGRQRLAEIAREYKGVDGDLVRLLVEKELDQYLGDSLLLDSMARREGVRRGVSRPMLIGAVDVYLKRAGLDSVDSLGRAMERRAREAGASFDAITALSGLPRILMFHVKAGDQDVPLMVETPLHKWRFLSDELPRKLFYEYDWRMDAQLLMSQYVNPLNYNRLLMLAHHYATFTAAQFQEYLLLAKREVGLGSSRRGMIGFGMLNG</sequence>
<gene>
    <name evidence="2" type="ORF">GCM10007981_01460</name>
</gene>
<accession>A0A830GSE8</accession>
<dbReference type="Proteomes" id="UP000610960">
    <property type="component" value="Unassembled WGS sequence"/>
</dbReference>
<comment type="caution">
    <text evidence="2">The sequence shown here is derived from an EMBL/GenBank/DDBJ whole genome shotgun (WGS) entry which is preliminary data.</text>
</comment>
<evidence type="ECO:0000313" key="2">
    <source>
        <dbReference type="EMBL" id="GGP19109.1"/>
    </source>
</evidence>
<name>A0A830GSE8_9CREN</name>
<proteinExistence type="predicted"/>
<protein>
    <submittedName>
        <fullName evidence="2">Nuclease</fullName>
    </submittedName>
</protein>